<evidence type="ECO:0008006" key="4">
    <source>
        <dbReference type="Google" id="ProtNLM"/>
    </source>
</evidence>
<keyword evidence="3" id="KW-1185">Reference proteome</keyword>
<evidence type="ECO:0000313" key="2">
    <source>
        <dbReference type="EMBL" id="MBC5603621.1"/>
    </source>
</evidence>
<feature type="transmembrane region" description="Helical" evidence="1">
    <location>
        <begin position="72"/>
        <end position="100"/>
    </location>
</feature>
<proteinExistence type="predicted"/>
<feature type="transmembrane region" description="Helical" evidence="1">
    <location>
        <begin position="192"/>
        <end position="212"/>
    </location>
</feature>
<sequence length="418" mass="48602">MKLKNRIKPIFLLYALIAALLGLLAGPPNWIQWDTESYVKAGHVLLNGTLDVFRTPVYPFLISFFRIFLGEWFSTGIITLQVLMFILSVYCFSLLCSYFIKNHLVYNITVALYAFHPTMLMWQKLILTESLSISVMVIFIYLLVKYIHDNNYSSIILSQLFLIFLLFLRPAFVYLIPLNLIFWGYWMAKKNFIRSLVGMLGALVVAAFFGYYCYSFEKQYGIWGTSNVSDVNQYWILSEAGLIDLNAIPNEQMKIDVERFQKVILYRSDHIILFNILQRRYGLSACHDMVVNSIKNNLGAYIKSRIKSFWTEGTASVGCWEEHRDLLTRLGLFTSLNFFQYITFLIIYIVMFFCYLRKNRMWFISVYLLLIAGGGMFVAIAGAPNFWGRLAVTCIPVSFLLFGQELDFIYTKLKNKEC</sequence>
<dbReference type="Proteomes" id="UP000600600">
    <property type="component" value="Unassembled WGS sequence"/>
</dbReference>
<evidence type="ECO:0000256" key="1">
    <source>
        <dbReference type="SAM" id="Phobius"/>
    </source>
</evidence>
<feature type="transmembrane region" description="Helical" evidence="1">
    <location>
        <begin position="361"/>
        <end position="380"/>
    </location>
</feature>
<protein>
    <recommendedName>
        <fullName evidence="4">Glycosyltransferase RgtA/B/C/D-like domain-containing protein</fullName>
    </recommendedName>
</protein>
<dbReference type="RefSeq" id="WP_186966351.1">
    <property type="nucleotide sequence ID" value="NZ_JACOOE010000001.1"/>
</dbReference>
<reference evidence="2 3" key="1">
    <citation type="submission" date="2020-08" db="EMBL/GenBank/DDBJ databases">
        <title>Genome public.</title>
        <authorList>
            <person name="Liu C."/>
            <person name="Sun Q."/>
        </authorList>
    </citation>
    <scope>NUCLEOTIDE SEQUENCE [LARGE SCALE GENOMIC DNA]</scope>
    <source>
        <strain evidence="2 3">M27</strain>
    </source>
</reference>
<name>A0ABR7C745_9BACE</name>
<gene>
    <name evidence="2" type="ORF">H8S67_02875</name>
</gene>
<feature type="transmembrane region" description="Helical" evidence="1">
    <location>
        <begin position="338"/>
        <end position="356"/>
    </location>
</feature>
<organism evidence="2 3">
    <name type="scientific">Bacteroides difficilis</name>
    <dbReference type="NCBI Taxonomy" id="2763021"/>
    <lineage>
        <taxon>Bacteria</taxon>
        <taxon>Pseudomonadati</taxon>
        <taxon>Bacteroidota</taxon>
        <taxon>Bacteroidia</taxon>
        <taxon>Bacteroidales</taxon>
        <taxon>Bacteroidaceae</taxon>
        <taxon>Bacteroides</taxon>
    </lineage>
</organism>
<feature type="transmembrane region" description="Helical" evidence="1">
    <location>
        <begin position="121"/>
        <end position="144"/>
    </location>
</feature>
<evidence type="ECO:0000313" key="3">
    <source>
        <dbReference type="Proteomes" id="UP000600600"/>
    </source>
</evidence>
<comment type="caution">
    <text evidence="2">The sequence shown here is derived from an EMBL/GenBank/DDBJ whole genome shotgun (WGS) entry which is preliminary data.</text>
</comment>
<dbReference type="EMBL" id="JACOOE010000001">
    <property type="protein sequence ID" value="MBC5603621.1"/>
    <property type="molecule type" value="Genomic_DNA"/>
</dbReference>
<feature type="transmembrane region" description="Helical" evidence="1">
    <location>
        <begin position="156"/>
        <end position="180"/>
    </location>
</feature>
<keyword evidence="1" id="KW-0812">Transmembrane</keyword>
<keyword evidence="1" id="KW-1133">Transmembrane helix</keyword>
<keyword evidence="1" id="KW-0472">Membrane</keyword>
<accession>A0ABR7C745</accession>